<dbReference type="InterPro" id="IPR050482">
    <property type="entry name" value="Sensor_HK_TwoCompSys"/>
</dbReference>
<dbReference type="GO" id="GO:0016020">
    <property type="term" value="C:membrane"/>
    <property type="evidence" value="ECO:0007669"/>
    <property type="project" value="InterPro"/>
</dbReference>
<dbReference type="Pfam" id="PF07730">
    <property type="entry name" value="HisKA_3"/>
    <property type="match status" value="1"/>
</dbReference>
<sequence>MICIAVGFSLAAGGPRRDDVLSLVLYAAVAMFVWQPLTAAIVVMLVCTLGAVFSGGGGDLLELAITLGLVAATCTWWVIVAHVVLLGILTVGVSIDGSALSSGGVYGIAGIAAIALLIGIAFRLVAAREAALVSERSRAVEDLEALAKEQQERIADELHDGIAHDLTLVLFHARALPKQTDDEARGTSLATIESAAEKALVNIQSLLTLLRDTTSVSSTDDDAEDDSDIVGAARSLGDLLNNAGIPTTVSTPSTPLDAGSPARRALVETATEAVTNILKHAPGSRRASIEVHSRSGTVALVVENVAPSGAGATTGRGGGRGLRRARERLAQHGGELTAGPAADGWLLRATVSAEPRTTS</sequence>
<dbReference type="GO" id="GO:0005524">
    <property type="term" value="F:ATP binding"/>
    <property type="evidence" value="ECO:0007669"/>
    <property type="project" value="UniProtKB-KW"/>
</dbReference>
<evidence type="ECO:0000256" key="8">
    <source>
        <dbReference type="ARBA" id="ARBA00023012"/>
    </source>
</evidence>
<proteinExistence type="predicted"/>
<dbReference type="STRING" id="979556.MTES_1586"/>
<evidence type="ECO:0000256" key="11">
    <source>
        <dbReference type="SAM" id="Phobius"/>
    </source>
</evidence>
<keyword evidence="6 13" id="KW-0418">Kinase</keyword>
<keyword evidence="4" id="KW-0808">Transferase</keyword>
<keyword evidence="9" id="KW-0175">Coiled coil</keyword>
<dbReference type="EC" id="2.7.13.3" evidence="2"/>
<feature type="domain" description="Signal transduction histidine kinase subgroup 3 dimerisation and phosphoacceptor" evidence="12">
    <location>
        <begin position="152"/>
        <end position="213"/>
    </location>
</feature>
<protein>
    <recommendedName>
        <fullName evidence="2">histidine kinase</fullName>
        <ecNumber evidence="2">2.7.13.3</ecNumber>
    </recommendedName>
</protein>
<keyword evidence="11" id="KW-0472">Membrane</keyword>
<reference evidence="13 14" key="1">
    <citation type="journal article" date="2011" name="J. Bacteriol.">
        <title>Genome sequence of Microbacterium testaceum StLB037, an N-acylhomoserine lactone-degrading bacterium isolated from potato leaves.</title>
        <authorList>
            <person name="Morohoshi T."/>
            <person name="Wang W.-Z."/>
            <person name="Someya N."/>
            <person name="Ikeda T."/>
        </authorList>
    </citation>
    <scope>NUCLEOTIDE SEQUENCE [LARGE SCALE GENOMIC DNA]</scope>
    <source>
        <strain evidence="13 14">StLB037</strain>
    </source>
</reference>
<dbReference type="AlphaFoldDB" id="E8N9T1"/>
<feature type="coiled-coil region" evidence="9">
    <location>
        <begin position="133"/>
        <end position="160"/>
    </location>
</feature>
<feature type="region of interest" description="Disordered" evidence="10">
    <location>
        <begin position="241"/>
        <end position="260"/>
    </location>
</feature>
<evidence type="ECO:0000256" key="7">
    <source>
        <dbReference type="ARBA" id="ARBA00022840"/>
    </source>
</evidence>
<dbReference type="InterPro" id="IPR011712">
    <property type="entry name" value="Sig_transdc_His_kin_sub3_dim/P"/>
</dbReference>
<evidence type="ECO:0000256" key="5">
    <source>
        <dbReference type="ARBA" id="ARBA00022741"/>
    </source>
</evidence>
<keyword evidence="11" id="KW-1133">Transmembrane helix</keyword>
<reference key="2">
    <citation type="submission" date="2011-02" db="EMBL/GenBank/DDBJ databases">
        <title>Genome sequence of Microbacterium testaceum StLB037.</title>
        <authorList>
            <person name="Morohoshi T."/>
            <person name="Wang W.Z."/>
            <person name="Someya N."/>
            <person name="Ikeda T."/>
        </authorList>
    </citation>
    <scope>NUCLEOTIDE SEQUENCE</scope>
    <source>
        <strain>StLB037</strain>
    </source>
</reference>
<dbReference type="SUPFAM" id="SSF55874">
    <property type="entry name" value="ATPase domain of HSP90 chaperone/DNA topoisomerase II/histidine kinase"/>
    <property type="match status" value="1"/>
</dbReference>
<evidence type="ECO:0000256" key="4">
    <source>
        <dbReference type="ARBA" id="ARBA00022679"/>
    </source>
</evidence>
<feature type="compositionally biased region" description="Polar residues" evidence="10">
    <location>
        <begin position="244"/>
        <end position="254"/>
    </location>
</feature>
<evidence type="ECO:0000256" key="10">
    <source>
        <dbReference type="SAM" id="MobiDB-lite"/>
    </source>
</evidence>
<feature type="transmembrane region" description="Helical" evidence="11">
    <location>
        <begin position="65"/>
        <end position="93"/>
    </location>
</feature>
<name>E8N9T1_MICTS</name>
<dbReference type="Gene3D" id="3.30.565.10">
    <property type="entry name" value="Histidine kinase-like ATPase, C-terminal domain"/>
    <property type="match status" value="1"/>
</dbReference>
<organism evidence="13 14">
    <name type="scientific">Microbacterium testaceum (strain StLB037)</name>
    <dbReference type="NCBI Taxonomy" id="979556"/>
    <lineage>
        <taxon>Bacteria</taxon>
        <taxon>Bacillati</taxon>
        <taxon>Actinomycetota</taxon>
        <taxon>Actinomycetes</taxon>
        <taxon>Micrococcales</taxon>
        <taxon>Microbacteriaceae</taxon>
        <taxon>Microbacterium</taxon>
    </lineage>
</organism>
<dbReference type="GO" id="GO:0046983">
    <property type="term" value="F:protein dimerization activity"/>
    <property type="evidence" value="ECO:0007669"/>
    <property type="project" value="InterPro"/>
</dbReference>
<evidence type="ECO:0000256" key="6">
    <source>
        <dbReference type="ARBA" id="ARBA00022777"/>
    </source>
</evidence>
<dbReference type="InterPro" id="IPR036890">
    <property type="entry name" value="HATPase_C_sf"/>
</dbReference>
<dbReference type="PANTHER" id="PTHR24421:SF10">
    <property type="entry name" value="NITRATE_NITRITE SENSOR PROTEIN NARQ"/>
    <property type="match status" value="1"/>
</dbReference>
<dbReference type="PANTHER" id="PTHR24421">
    <property type="entry name" value="NITRATE/NITRITE SENSOR PROTEIN NARX-RELATED"/>
    <property type="match status" value="1"/>
</dbReference>
<evidence type="ECO:0000256" key="3">
    <source>
        <dbReference type="ARBA" id="ARBA00022553"/>
    </source>
</evidence>
<dbReference type="GO" id="GO:0000155">
    <property type="term" value="F:phosphorelay sensor kinase activity"/>
    <property type="evidence" value="ECO:0007669"/>
    <property type="project" value="InterPro"/>
</dbReference>
<dbReference type="Proteomes" id="UP000008975">
    <property type="component" value="Chromosome"/>
</dbReference>
<evidence type="ECO:0000313" key="13">
    <source>
        <dbReference type="EMBL" id="BAJ74550.1"/>
    </source>
</evidence>
<accession>E8N9T1</accession>
<dbReference type="Gene3D" id="1.20.5.1930">
    <property type="match status" value="1"/>
</dbReference>
<keyword evidence="5" id="KW-0547">Nucleotide-binding</keyword>
<evidence type="ECO:0000256" key="2">
    <source>
        <dbReference type="ARBA" id="ARBA00012438"/>
    </source>
</evidence>
<feature type="transmembrane region" description="Helical" evidence="11">
    <location>
        <begin position="105"/>
        <end position="126"/>
    </location>
</feature>
<keyword evidence="8" id="KW-0902">Two-component regulatory system</keyword>
<dbReference type="eggNOG" id="COG4585">
    <property type="taxonomic scope" value="Bacteria"/>
</dbReference>
<evidence type="ECO:0000313" key="14">
    <source>
        <dbReference type="Proteomes" id="UP000008975"/>
    </source>
</evidence>
<keyword evidence="7" id="KW-0067">ATP-binding</keyword>
<evidence type="ECO:0000256" key="1">
    <source>
        <dbReference type="ARBA" id="ARBA00000085"/>
    </source>
</evidence>
<dbReference type="EMBL" id="AP012052">
    <property type="protein sequence ID" value="BAJ74550.1"/>
    <property type="molecule type" value="Genomic_DNA"/>
</dbReference>
<dbReference type="HOGENOM" id="CLU_000445_20_1_11"/>
<comment type="catalytic activity">
    <reaction evidence="1">
        <text>ATP + protein L-histidine = ADP + protein N-phospho-L-histidine.</text>
        <dbReference type="EC" id="2.7.13.3"/>
    </reaction>
</comment>
<evidence type="ECO:0000259" key="12">
    <source>
        <dbReference type="Pfam" id="PF07730"/>
    </source>
</evidence>
<keyword evidence="11" id="KW-0812">Transmembrane</keyword>
<evidence type="ECO:0000256" key="9">
    <source>
        <dbReference type="SAM" id="Coils"/>
    </source>
</evidence>
<gene>
    <name evidence="13" type="ordered locus">MTES_1586</name>
</gene>
<keyword evidence="3" id="KW-0597">Phosphoprotein</keyword>
<feature type="transmembrane region" description="Helical" evidence="11">
    <location>
        <begin position="23"/>
        <end position="53"/>
    </location>
</feature>
<dbReference type="KEGG" id="mts:MTES_1586"/>